<evidence type="ECO:0000313" key="2">
    <source>
        <dbReference type="EMBL" id="PNI80454.1"/>
    </source>
</evidence>
<sequence>MALSAETESHIYRALRTASGAAAHLVALGFTIFVAVLARPGSTPGILHHQ</sequence>
<proteinExistence type="predicted"/>
<comment type="caution">
    <text evidence="2">The sequence shown here is derived from an EMBL/GenBank/DDBJ whole genome shotgun (WGS) entry which is preliminary data.</text>
</comment>
<dbReference type="Proteomes" id="UP000236370">
    <property type="component" value="Unassembled WGS sequence"/>
</dbReference>
<accession>A0A2J8P8W5</accession>
<protein>
    <submittedName>
        <fullName evidence="2">T0016919 isoform 1</fullName>
    </submittedName>
</protein>
<keyword evidence="1" id="KW-1133">Transmembrane helix</keyword>
<dbReference type="EMBL" id="NBAG03000218">
    <property type="protein sequence ID" value="PNI80454.1"/>
    <property type="molecule type" value="Genomic_DNA"/>
</dbReference>
<dbReference type="SMR" id="A0A2J8P8W5"/>
<dbReference type="AlphaFoldDB" id="A0A2J8P8W5"/>
<reference evidence="2 3" key="1">
    <citation type="submission" date="2017-12" db="EMBL/GenBank/DDBJ databases">
        <title>High-resolution comparative analysis of great ape genomes.</title>
        <authorList>
            <person name="Pollen A."/>
            <person name="Hastie A."/>
            <person name="Hormozdiari F."/>
            <person name="Dougherty M."/>
            <person name="Liu R."/>
            <person name="Chaisson M."/>
            <person name="Hoppe E."/>
            <person name="Hill C."/>
            <person name="Pang A."/>
            <person name="Hillier L."/>
            <person name="Baker C."/>
            <person name="Armstrong J."/>
            <person name="Shendure J."/>
            <person name="Paten B."/>
            <person name="Wilson R."/>
            <person name="Chao H."/>
            <person name="Schneider V."/>
            <person name="Ventura M."/>
            <person name="Kronenberg Z."/>
            <person name="Murali S."/>
            <person name="Gordon D."/>
            <person name="Cantsilieris S."/>
            <person name="Munson K."/>
            <person name="Nelson B."/>
            <person name="Raja A."/>
            <person name="Underwood J."/>
            <person name="Diekhans M."/>
            <person name="Fiddes I."/>
            <person name="Haussler D."/>
            <person name="Eichler E."/>
        </authorList>
    </citation>
    <scope>NUCLEOTIDE SEQUENCE [LARGE SCALE GENOMIC DNA]</scope>
    <source>
        <strain evidence="2">Yerkes chimp pedigree #C0471</strain>
    </source>
</reference>
<evidence type="ECO:0000313" key="3">
    <source>
        <dbReference type="Proteomes" id="UP000236370"/>
    </source>
</evidence>
<keyword evidence="1" id="KW-0472">Membrane</keyword>
<evidence type="ECO:0000256" key="1">
    <source>
        <dbReference type="SAM" id="Phobius"/>
    </source>
</evidence>
<keyword evidence="1" id="KW-0812">Transmembrane</keyword>
<feature type="transmembrane region" description="Helical" evidence="1">
    <location>
        <begin position="20"/>
        <end position="38"/>
    </location>
</feature>
<organism evidence="2 3">
    <name type="scientific">Pan troglodytes</name>
    <name type="common">Chimpanzee</name>
    <dbReference type="NCBI Taxonomy" id="9598"/>
    <lineage>
        <taxon>Eukaryota</taxon>
        <taxon>Metazoa</taxon>
        <taxon>Chordata</taxon>
        <taxon>Craniata</taxon>
        <taxon>Vertebrata</taxon>
        <taxon>Euteleostomi</taxon>
        <taxon>Mammalia</taxon>
        <taxon>Eutheria</taxon>
        <taxon>Euarchontoglires</taxon>
        <taxon>Primates</taxon>
        <taxon>Haplorrhini</taxon>
        <taxon>Catarrhini</taxon>
        <taxon>Hominidae</taxon>
        <taxon>Pan</taxon>
    </lineage>
</organism>
<name>A0A2J8P8W5_PANTR</name>
<dbReference type="STRING" id="9598.ENSPTRP00000025829"/>
<gene>
    <name evidence="2" type="ORF">CK820_G0005041</name>
</gene>